<sequence length="583" mass="62876">MNSNNPPRQVHGSHYYPLSKILVAWLVALGLASGHHGFYASLNSHVVESDDSTSPSLLLHSQSGASAVGTSFAFLVSAALSVSAGTAFLQCAWKLVRQRAFTVSGLDALWSSPHNVLAFFSFDFWRSARGIVLISALAWAFPLVVTFAPGTLTVQSRSAAVPGACKVPMFDFASSALLHDEQTSASKPYFRPSSVALEVVGSTLLAGQPARPTSPCGSNCSYILSANAPSFLCSPGLHNSSSLNWTVLNPRFTPPPYYAANIDVTPSVNELEFVDWDFEAQFTDFASWKPDPSGGTNLTCVAYNSTYHLNYTFIGSTASVAIKDITLHQPASQLTNATADSDGRFLPNSTTHTAWYNATANYYGVFYSMYPYLVGNITVFQSSNTVNFDYTPESGLSLTETTLFNAAASSLGSGNLTWSSNLPRAMESLMENITLSILTGSLDATQKTSTTCIFNDNLPHFAYNARRLWLVYGLGLGAALLCDIVGIVALFQNSFGATGGFSDFLAATRNSELNGLDLKQPQRIKLKYGSVRSEGGRYAFARPESLYDGNPEKAAPFSDRQKDSGTPDTDEPFLPERLYGHGR</sequence>
<keyword evidence="2" id="KW-0472">Membrane</keyword>
<feature type="transmembrane region" description="Helical" evidence="2">
    <location>
        <begin position="131"/>
        <end position="152"/>
    </location>
</feature>
<dbReference type="PANTHER" id="PTHR35041">
    <property type="entry name" value="MEDIATOR OF RNA POLYMERASE II TRANSCRIPTION SUBUNIT 1"/>
    <property type="match status" value="1"/>
</dbReference>
<protein>
    <submittedName>
        <fullName evidence="3">Uncharacterized protein</fullName>
    </submittedName>
</protein>
<reference evidence="3" key="1">
    <citation type="submission" date="2020-05" db="EMBL/GenBank/DDBJ databases">
        <title>Mycena genomes resolve the evolution of fungal bioluminescence.</title>
        <authorList>
            <person name="Tsai I.J."/>
        </authorList>
    </citation>
    <scope>NUCLEOTIDE SEQUENCE</scope>
    <source>
        <strain evidence="3">CCC161011</strain>
    </source>
</reference>
<dbReference type="OrthoDB" id="3198553at2759"/>
<gene>
    <name evidence="3" type="ORF">MVEN_01602500</name>
</gene>
<evidence type="ECO:0000256" key="1">
    <source>
        <dbReference type="SAM" id="MobiDB-lite"/>
    </source>
</evidence>
<feature type="region of interest" description="Disordered" evidence="1">
    <location>
        <begin position="542"/>
        <end position="583"/>
    </location>
</feature>
<proteinExistence type="predicted"/>
<dbReference type="Proteomes" id="UP000620124">
    <property type="component" value="Unassembled WGS sequence"/>
</dbReference>
<name>A0A8H6XPX7_9AGAR</name>
<comment type="caution">
    <text evidence="3">The sequence shown here is derived from an EMBL/GenBank/DDBJ whole genome shotgun (WGS) entry which is preliminary data.</text>
</comment>
<keyword evidence="2" id="KW-1133">Transmembrane helix</keyword>
<evidence type="ECO:0000313" key="4">
    <source>
        <dbReference type="Proteomes" id="UP000620124"/>
    </source>
</evidence>
<accession>A0A8H6XPX7</accession>
<keyword evidence="4" id="KW-1185">Reference proteome</keyword>
<keyword evidence="2" id="KW-0812">Transmembrane</keyword>
<feature type="transmembrane region" description="Helical" evidence="2">
    <location>
        <begin position="469"/>
        <end position="491"/>
    </location>
</feature>
<dbReference type="EMBL" id="JACAZI010000013">
    <property type="protein sequence ID" value="KAF7345813.1"/>
    <property type="molecule type" value="Genomic_DNA"/>
</dbReference>
<dbReference type="PANTHER" id="PTHR35041:SF3">
    <property type="entry name" value="FORMYLMETHIONINE DEFORMYLASE-LIKE PROTEIN"/>
    <property type="match status" value="1"/>
</dbReference>
<organism evidence="3 4">
    <name type="scientific">Mycena venus</name>
    <dbReference type="NCBI Taxonomy" id="2733690"/>
    <lineage>
        <taxon>Eukaryota</taxon>
        <taxon>Fungi</taxon>
        <taxon>Dikarya</taxon>
        <taxon>Basidiomycota</taxon>
        <taxon>Agaricomycotina</taxon>
        <taxon>Agaricomycetes</taxon>
        <taxon>Agaricomycetidae</taxon>
        <taxon>Agaricales</taxon>
        <taxon>Marasmiineae</taxon>
        <taxon>Mycenaceae</taxon>
        <taxon>Mycena</taxon>
    </lineage>
</organism>
<feature type="transmembrane region" description="Helical" evidence="2">
    <location>
        <begin position="65"/>
        <end position="89"/>
    </location>
</feature>
<dbReference type="AlphaFoldDB" id="A0A8H6XPX7"/>
<evidence type="ECO:0000256" key="2">
    <source>
        <dbReference type="SAM" id="Phobius"/>
    </source>
</evidence>
<evidence type="ECO:0000313" key="3">
    <source>
        <dbReference type="EMBL" id="KAF7345813.1"/>
    </source>
</evidence>